<comment type="similarity">
    <text evidence="2 9">Belongs to the peptidase S8 family.</text>
</comment>
<dbReference type="Gene3D" id="2.60.40.2310">
    <property type="match status" value="1"/>
</dbReference>
<evidence type="ECO:0000256" key="3">
    <source>
        <dbReference type="ARBA" id="ARBA00022525"/>
    </source>
</evidence>
<evidence type="ECO:0000256" key="2">
    <source>
        <dbReference type="ARBA" id="ARBA00011073"/>
    </source>
</evidence>
<dbReference type="InterPro" id="IPR015500">
    <property type="entry name" value="Peptidase_S8_subtilisin-rel"/>
</dbReference>
<dbReference type="CDD" id="cd02120">
    <property type="entry name" value="PA_subtilisin_like"/>
    <property type="match status" value="1"/>
</dbReference>
<evidence type="ECO:0000313" key="13">
    <source>
        <dbReference type="EMBL" id="PRQ55328.1"/>
    </source>
</evidence>
<dbReference type="Gene3D" id="3.40.50.200">
    <property type="entry name" value="Peptidase S8/S53 domain"/>
    <property type="match status" value="1"/>
</dbReference>
<evidence type="ECO:0000256" key="8">
    <source>
        <dbReference type="PIRSR" id="PIRSR615500-1"/>
    </source>
</evidence>
<dbReference type="Gene3D" id="3.50.30.30">
    <property type="match status" value="1"/>
</dbReference>
<evidence type="ECO:0000256" key="9">
    <source>
        <dbReference type="PROSITE-ProRule" id="PRU01240"/>
    </source>
</evidence>
<dbReference type="Pfam" id="PF05922">
    <property type="entry name" value="Inhibitor_I9"/>
    <property type="match status" value="1"/>
</dbReference>
<dbReference type="EC" id="3.4.21.25" evidence="13"/>
<evidence type="ECO:0000256" key="1">
    <source>
        <dbReference type="ARBA" id="ARBA00004613"/>
    </source>
</evidence>
<dbReference type="AlphaFoldDB" id="A0A2P6S9E9"/>
<dbReference type="EMBL" id="PDCK01000039">
    <property type="protein sequence ID" value="PRQ55328.1"/>
    <property type="molecule type" value="Genomic_DNA"/>
</dbReference>
<organism evidence="13 14">
    <name type="scientific">Rosa chinensis</name>
    <name type="common">China rose</name>
    <dbReference type="NCBI Taxonomy" id="74649"/>
    <lineage>
        <taxon>Eukaryota</taxon>
        <taxon>Viridiplantae</taxon>
        <taxon>Streptophyta</taxon>
        <taxon>Embryophyta</taxon>
        <taxon>Tracheophyta</taxon>
        <taxon>Spermatophyta</taxon>
        <taxon>Magnoliopsida</taxon>
        <taxon>eudicotyledons</taxon>
        <taxon>Gunneridae</taxon>
        <taxon>Pentapetalae</taxon>
        <taxon>rosids</taxon>
        <taxon>fabids</taxon>
        <taxon>Rosales</taxon>
        <taxon>Rosaceae</taxon>
        <taxon>Rosoideae</taxon>
        <taxon>Rosoideae incertae sedis</taxon>
        <taxon>Rosa</taxon>
    </lineage>
</organism>
<proteinExistence type="inferred from homology"/>
<feature type="domain" description="Peptidase S8/S53" evidence="10">
    <location>
        <begin position="134"/>
        <end position="575"/>
    </location>
</feature>
<feature type="domain" description="Inhibitor I9" evidence="11">
    <location>
        <begin position="34"/>
        <end position="110"/>
    </location>
</feature>
<dbReference type="InterPro" id="IPR037045">
    <property type="entry name" value="S8pro/Inhibitor_I9_sf"/>
</dbReference>
<dbReference type="FunFam" id="3.40.50.200:FF:000006">
    <property type="entry name" value="Subtilisin-like protease SBT1.5"/>
    <property type="match status" value="1"/>
</dbReference>
<dbReference type="Gene3D" id="3.30.70.80">
    <property type="entry name" value="Peptidase S8 propeptide/proteinase inhibitor I9"/>
    <property type="match status" value="1"/>
</dbReference>
<keyword evidence="7 9" id="KW-0720">Serine protease</keyword>
<dbReference type="InterPro" id="IPR010259">
    <property type="entry name" value="S8pro/Inhibitor_I9"/>
</dbReference>
<dbReference type="OMA" id="TCAEDCM"/>
<dbReference type="GO" id="GO:0005576">
    <property type="term" value="C:extracellular region"/>
    <property type="evidence" value="ECO:0007669"/>
    <property type="project" value="UniProtKB-SubCell"/>
</dbReference>
<feature type="domain" description="Subtilisin-like protease fibronectin type-III" evidence="12">
    <location>
        <begin position="630"/>
        <end position="731"/>
    </location>
</feature>
<dbReference type="InterPro" id="IPR036852">
    <property type="entry name" value="Peptidase_S8/S53_dom_sf"/>
</dbReference>
<evidence type="ECO:0000259" key="12">
    <source>
        <dbReference type="Pfam" id="PF17766"/>
    </source>
</evidence>
<dbReference type="PRINTS" id="PR00723">
    <property type="entry name" value="SUBTILISIN"/>
</dbReference>
<dbReference type="InterPro" id="IPR023828">
    <property type="entry name" value="Peptidase_S8_Ser-AS"/>
</dbReference>
<feature type="active site" description="Charge relay system" evidence="8 9">
    <location>
        <position position="199"/>
    </location>
</feature>
<feature type="active site" description="Charge relay system" evidence="8 9">
    <location>
        <position position="522"/>
    </location>
</feature>
<dbReference type="InterPro" id="IPR045051">
    <property type="entry name" value="SBT"/>
</dbReference>
<comment type="caution">
    <text evidence="13">The sequence shown here is derived from an EMBL/GenBank/DDBJ whole genome shotgun (WGS) entry which is preliminary data.</text>
</comment>
<keyword evidence="5" id="KW-0732">Signal</keyword>
<dbReference type="InterPro" id="IPR041469">
    <property type="entry name" value="Subtilisin-like_FN3"/>
</dbReference>
<keyword evidence="6 9" id="KW-0378">Hydrolase</keyword>
<dbReference type="InterPro" id="IPR034197">
    <property type="entry name" value="Peptidases_S8_3"/>
</dbReference>
<evidence type="ECO:0000256" key="4">
    <source>
        <dbReference type="ARBA" id="ARBA00022670"/>
    </source>
</evidence>
<dbReference type="InterPro" id="IPR000209">
    <property type="entry name" value="Peptidase_S8/S53_dom"/>
</dbReference>
<dbReference type="PANTHER" id="PTHR10795">
    <property type="entry name" value="PROPROTEIN CONVERTASE SUBTILISIN/KEXIN"/>
    <property type="match status" value="1"/>
</dbReference>
<dbReference type="CDD" id="cd04852">
    <property type="entry name" value="Peptidases_S8_3"/>
    <property type="match status" value="1"/>
</dbReference>
<evidence type="ECO:0000313" key="14">
    <source>
        <dbReference type="Proteomes" id="UP000238479"/>
    </source>
</evidence>
<evidence type="ECO:0000259" key="11">
    <source>
        <dbReference type="Pfam" id="PF05922"/>
    </source>
</evidence>
<dbReference type="PROSITE" id="PS51892">
    <property type="entry name" value="SUBTILASE"/>
    <property type="match status" value="1"/>
</dbReference>
<dbReference type="GO" id="GO:0009609">
    <property type="term" value="P:response to symbiotic bacterium"/>
    <property type="evidence" value="ECO:0007669"/>
    <property type="project" value="UniProtKB-ARBA"/>
</dbReference>
<keyword evidence="3" id="KW-0964">Secreted</keyword>
<reference evidence="13 14" key="1">
    <citation type="journal article" date="2018" name="Nat. Genet.">
        <title>The Rosa genome provides new insights in the design of modern roses.</title>
        <authorList>
            <person name="Bendahmane M."/>
        </authorList>
    </citation>
    <scope>NUCLEOTIDE SEQUENCE [LARGE SCALE GENOMIC DNA]</scope>
    <source>
        <strain evidence="14">cv. Old Blush</strain>
    </source>
</reference>
<dbReference type="Gramene" id="PRQ55328">
    <property type="protein sequence ID" value="PRQ55328"/>
    <property type="gene ID" value="RchiOBHm_Chr1g0323371"/>
</dbReference>
<sequence length="735" mass="78559">MAKHVAILFSYAFPTLILTFNFFLCQAIDENRTVHIVYLGSLPDNEVYSPMSHHLGLLQKVVDSNSAANLLTRSYKRSFSGFAAKLTDRERERLANMKEVVSVFPSRILHPQTTRSWDFIGFHEKIKRNVSVESDTVIGVIDTGIWPESESFKDDGFGPPPKKWKGACEGGQNFTCNKKLIGARFYNSSSESARDEQGHGTHTASTAAGNAIKNVSFYGLAQGTARGGVPSARIAAYKVCGALGCPTDAILAAFDDAIADGVDIITVSLGNPVASLLQHDPIAIGAFHAMAKGILTSNSAGNGGPVDSSVSSVAPWILTVAASSTDRRIIDKVVLENGTTMVGASVNTFKLNGTSFPLIYGKDASSNCSEFEAGRCSYGCLDSGLVKGKVVLCDVPNRVDEAYVSGAVGFILRVDYDDVSEIVPFPATAFAGKEHSLIKLYTNSTKDPRVNILRSEEERDTDAPVVASFSSRGPNLILPEIIKPDISAPGVTILAAFSPIASVTESLQDARHVKYSILSGTSMSCPHAAGTAAYVKAFHPNWSPASIKSSLMTTASPMNVTDNSSAAGEFAYGSGHINPVKAIDPGLVYEASKEDYVKLLCSVLDQADVRLISGDNSTCSTGSDKGSLQDHNYPSLAAVVTPNRSFSLKFHRKVKNVGLANSTYKATIFANSTQVDVKVVPQVLSFKSLNEEKTFDVTVAGKGLPDEVQSHVSASLVWSDGIHSVRSPILIHKKR</sequence>
<dbReference type="Pfam" id="PF00082">
    <property type="entry name" value="Peptidase_S8"/>
    <property type="match status" value="1"/>
</dbReference>
<keyword evidence="14" id="KW-1185">Reference proteome</keyword>
<dbReference type="Proteomes" id="UP000238479">
    <property type="component" value="Chromosome 1"/>
</dbReference>
<feature type="active site" description="Charge relay system" evidence="8 9">
    <location>
        <position position="142"/>
    </location>
</feature>
<dbReference type="GO" id="GO:0006508">
    <property type="term" value="P:proteolysis"/>
    <property type="evidence" value="ECO:0007669"/>
    <property type="project" value="UniProtKB-KW"/>
</dbReference>
<evidence type="ECO:0000256" key="7">
    <source>
        <dbReference type="ARBA" id="ARBA00022825"/>
    </source>
</evidence>
<dbReference type="Pfam" id="PF17766">
    <property type="entry name" value="fn3_6"/>
    <property type="match status" value="1"/>
</dbReference>
<dbReference type="SUPFAM" id="SSF52743">
    <property type="entry name" value="Subtilisin-like"/>
    <property type="match status" value="1"/>
</dbReference>
<evidence type="ECO:0000256" key="6">
    <source>
        <dbReference type="ARBA" id="ARBA00022801"/>
    </source>
</evidence>
<name>A0A2P6S9E9_ROSCH</name>
<evidence type="ECO:0000256" key="5">
    <source>
        <dbReference type="ARBA" id="ARBA00022729"/>
    </source>
</evidence>
<dbReference type="PROSITE" id="PS00138">
    <property type="entry name" value="SUBTILASE_SER"/>
    <property type="match status" value="1"/>
</dbReference>
<accession>A0A2P6S9E9</accession>
<evidence type="ECO:0000259" key="10">
    <source>
        <dbReference type="Pfam" id="PF00082"/>
    </source>
</evidence>
<dbReference type="GO" id="GO:0004252">
    <property type="term" value="F:serine-type endopeptidase activity"/>
    <property type="evidence" value="ECO:0007669"/>
    <property type="project" value="UniProtKB-UniRule"/>
</dbReference>
<keyword evidence="4 9" id="KW-0645">Protease</keyword>
<protein>
    <submittedName>
        <fullName evidence="13">Putative cucumisin</fullName>
        <ecNumber evidence="13">3.4.21.25</ecNumber>
    </submittedName>
</protein>
<comment type="subcellular location">
    <subcellularLocation>
        <location evidence="1">Secreted</location>
    </subcellularLocation>
</comment>
<gene>
    <name evidence="13" type="ORF">RchiOBHm_Chr1g0323371</name>
</gene>